<reference evidence="16" key="1">
    <citation type="journal article" date="2019" name="Gigascience">
        <title>De novo genome assembly of the endangered Acer yangbiense, a plant species with extremely small populations endemic to Yunnan Province, China.</title>
        <authorList>
            <person name="Yang J."/>
            <person name="Wariss H.M."/>
            <person name="Tao L."/>
            <person name="Zhang R."/>
            <person name="Yun Q."/>
            <person name="Hollingsworth P."/>
            <person name="Dao Z."/>
            <person name="Luo G."/>
            <person name="Guo H."/>
            <person name="Ma Y."/>
            <person name="Sun W."/>
        </authorList>
    </citation>
    <scope>NUCLEOTIDE SEQUENCE [LARGE SCALE GENOMIC DNA]</scope>
    <source>
        <strain evidence="16">cv. br00</strain>
    </source>
</reference>
<feature type="region of interest" description="Disordered" evidence="12">
    <location>
        <begin position="520"/>
        <end position="550"/>
    </location>
</feature>
<dbReference type="SMART" id="SM00864">
    <property type="entry name" value="Tubulin"/>
    <property type="match status" value="1"/>
</dbReference>
<dbReference type="Pfam" id="PF12327">
    <property type="entry name" value="FtsZ_C"/>
    <property type="match status" value="1"/>
</dbReference>
<gene>
    <name evidence="15" type="ORF">DKX38_014793</name>
</gene>
<evidence type="ECO:0000256" key="11">
    <source>
        <dbReference type="ARBA" id="ARBA00023136"/>
    </source>
</evidence>
<dbReference type="Pfam" id="PF00091">
    <property type="entry name" value="Tubulin"/>
    <property type="match status" value="1"/>
</dbReference>
<comment type="subcellular location">
    <subcellularLocation>
        <location evidence="1">Plastid</location>
        <location evidence="1">Chloroplast stroma</location>
    </subcellularLocation>
    <subcellularLocation>
        <location evidence="2">Plastid</location>
        <location evidence="2">Chloroplast thylakoid membrane</location>
        <topology evidence="2">Peripheral membrane protein</topology>
    </subcellularLocation>
</comment>
<evidence type="ECO:0000256" key="8">
    <source>
        <dbReference type="ARBA" id="ARBA00022946"/>
    </source>
</evidence>
<keyword evidence="7" id="KW-0547">Nucleotide-binding</keyword>
<dbReference type="GO" id="GO:0009535">
    <property type="term" value="C:chloroplast thylakoid membrane"/>
    <property type="evidence" value="ECO:0007669"/>
    <property type="project" value="UniProtKB-SubCell"/>
</dbReference>
<dbReference type="InterPro" id="IPR036525">
    <property type="entry name" value="Tubulin/FtsZ_GTPase_sf"/>
</dbReference>
<dbReference type="PRINTS" id="PR00423">
    <property type="entry name" value="CELLDVISFTSZ"/>
</dbReference>
<dbReference type="Gene3D" id="3.30.1330.20">
    <property type="entry name" value="Tubulin/FtsZ, C-terminal domain"/>
    <property type="match status" value="1"/>
</dbReference>
<keyword evidence="6" id="KW-0934">Plastid</keyword>
<feature type="domain" description="Tubulin/FtsZ 2-layer sandwich" evidence="14">
    <location>
        <begin position="318"/>
        <end position="444"/>
    </location>
</feature>
<keyword evidence="16" id="KW-1185">Reference proteome</keyword>
<evidence type="ECO:0000256" key="3">
    <source>
        <dbReference type="ARBA" id="ARBA00009690"/>
    </source>
</evidence>
<evidence type="ECO:0000256" key="6">
    <source>
        <dbReference type="ARBA" id="ARBA00022640"/>
    </source>
</evidence>
<comment type="similarity">
    <text evidence="3">Belongs to the FtsZ family.</text>
</comment>
<proteinExistence type="inferred from homology"/>
<evidence type="ECO:0008006" key="17">
    <source>
        <dbReference type="Google" id="ProtNLM"/>
    </source>
</evidence>
<evidence type="ECO:0000259" key="13">
    <source>
        <dbReference type="SMART" id="SM00864"/>
    </source>
</evidence>
<keyword evidence="4" id="KW-0150">Chloroplast</keyword>
<evidence type="ECO:0000256" key="10">
    <source>
        <dbReference type="ARBA" id="ARBA00023134"/>
    </source>
</evidence>
<evidence type="ECO:0000256" key="7">
    <source>
        <dbReference type="ARBA" id="ARBA00022741"/>
    </source>
</evidence>
<keyword evidence="9" id="KW-0793">Thylakoid</keyword>
<feature type="domain" description="Tubulin/FtsZ GTPase" evidence="13">
    <location>
        <begin position="122"/>
        <end position="316"/>
    </location>
</feature>
<dbReference type="GO" id="GO:0010020">
    <property type="term" value="P:chloroplast fission"/>
    <property type="evidence" value="ECO:0007669"/>
    <property type="project" value="UniProtKB-ARBA"/>
</dbReference>
<dbReference type="FunFam" id="3.40.50.1440:FF:000001">
    <property type="entry name" value="Cell division protein FtsZ"/>
    <property type="match status" value="1"/>
</dbReference>
<dbReference type="GO" id="GO:0003924">
    <property type="term" value="F:GTPase activity"/>
    <property type="evidence" value="ECO:0007669"/>
    <property type="project" value="InterPro"/>
</dbReference>
<dbReference type="GO" id="GO:0042802">
    <property type="term" value="F:identical protein binding"/>
    <property type="evidence" value="ECO:0007669"/>
    <property type="project" value="UniProtKB-ARBA"/>
</dbReference>
<sequence length="567" mass="60471">MASCVSPPFTPSGTQISVGRRISTENRMGKTVIFKRFDKKSGSRVAYERNVFSIPQTRCSVNSHNISPNHGKDSFLDLHPEVSMLRSDANDTYSSLIKETSGGNVTESSGDSSFTSNYNEAKIKVIGVGGGGSNAVNRMIESSLTGVDFWIVNTDIQAMKMSPVLPENRLQVGKELTRGLGAGGNPDVGMNAANESKAAIEEALYGADMVFITAGMGGGTGTGGAPVIASIAKSMGILTVGIVTTPFSFEGRRRAVQAQEGIAALRNNVDTLIVIPNDKLLTAVSQSTPVTEAFNLADDILRQGVRGISDIIMVPGLVNVDFADVRAIMKDAGSSLLGIGTATGKTRARDAALNAIQSPLLDIGIERATGIVWNITGGTDLTLFEVNAAAEVIYDLVDPTANLIFGAVIDPSLTGQHHNFDLSKAFLFEVAATADYSLSKIVQHQNFLSGIYALLYTYVSQLKFNGIAHEFLSNSSASETTNLACDLSSAPRLEAEVLRCLVWMHEVSITLIATGFNRRDKGEGRGTQRAHGDVSLGTNRRPSYPEGGSVEIPEFLRKKGRSLFPRI</sequence>
<accession>A0A5N5LGC0</accession>
<keyword evidence="10" id="KW-0342">GTP-binding</keyword>
<evidence type="ECO:0000256" key="5">
    <source>
        <dbReference type="ARBA" id="ARBA00022553"/>
    </source>
</evidence>
<dbReference type="CDD" id="cd02201">
    <property type="entry name" value="FtsZ_type1"/>
    <property type="match status" value="1"/>
</dbReference>
<dbReference type="PANTHER" id="PTHR30314:SF3">
    <property type="entry name" value="MITOCHONDRIAL DIVISION PROTEIN FSZA"/>
    <property type="match status" value="1"/>
</dbReference>
<dbReference type="InterPro" id="IPR037103">
    <property type="entry name" value="Tubulin/FtsZ-like_C"/>
</dbReference>
<dbReference type="InterPro" id="IPR045061">
    <property type="entry name" value="FtsZ/CetZ"/>
</dbReference>
<comment type="caution">
    <text evidence="15">The sequence shown here is derived from an EMBL/GenBank/DDBJ whole genome shotgun (WGS) entry which is preliminary data.</text>
</comment>
<dbReference type="GO" id="GO:0005525">
    <property type="term" value="F:GTP binding"/>
    <property type="evidence" value="ECO:0007669"/>
    <property type="project" value="UniProtKB-KW"/>
</dbReference>
<feature type="compositionally biased region" description="Basic and acidic residues" evidence="12">
    <location>
        <begin position="520"/>
        <end position="532"/>
    </location>
</feature>
<dbReference type="Proteomes" id="UP000326939">
    <property type="component" value="Chromosome 9"/>
</dbReference>
<keyword evidence="11" id="KW-0472">Membrane</keyword>
<dbReference type="InterPro" id="IPR018316">
    <property type="entry name" value="Tubulin/FtsZ_2-layer-sand-dom"/>
</dbReference>
<dbReference type="SUPFAM" id="SSF55307">
    <property type="entry name" value="Tubulin C-terminal domain-like"/>
    <property type="match status" value="1"/>
</dbReference>
<evidence type="ECO:0000256" key="12">
    <source>
        <dbReference type="SAM" id="MobiDB-lite"/>
    </source>
</evidence>
<keyword evidence="5" id="KW-0597">Phosphoprotein</keyword>
<dbReference type="Gene3D" id="3.40.50.1440">
    <property type="entry name" value="Tubulin/FtsZ, GTPase domain"/>
    <property type="match status" value="1"/>
</dbReference>
<dbReference type="InterPro" id="IPR008280">
    <property type="entry name" value="Tub_FtsZ_C"/>
</dbReference>
<dbReference type="GO" id="GO:0070938">
    <property type="term" value="C:contractile ring"/>
    <property type="evidence" value="ECO:0007669"/>
    <property type="project" value="UniProtKB-ARBA"/>
</dbReference>
<evidence type="ECO:0000259" key="14">
    <source>
        <dbReference type="SMART" id="SM00865"/>
    </source>
</evidence>
<dbReference type="InterPro" id="IPR020805">
    <property type="entry name" value="Cell_div_FtsZ_CS"/>
</dbReference>
<evidence type="ECO:0000313" key="15">
    <source>
        <dbReference type="EMBL" id="KAB5541819.1"/>
    </source>
</evidence>
<evidence type="ECO:0000256" key="9">
    <source>
        <dbReference type="ARBA" id="ARBA00023078"/>
    </source>
</evidence>
<dbReference type="SUPFAM" id="SSF52490">
    <property type="entry name" value="Tubulin nucleotide-binding domain-like"/>
    <property type="match status" value="1"/>
</dbReference>
<evidence type="ECO:0000313" key="16">
    <source>
        <dbReference type="Proteomes" id="UP000326939"/>
    </source>
</evidence>
<dbReference type="AlphaFoldDB" id="A0A5N5LGC0"/>
<dbReference type="SMART" id="SM00865">
    <property type="entry name" value="Tubulin_C"/>
    <property type="match status" value="1"/>
</dbReference>
<evidence type="ECO:0000256" key="2">
    <source>
        <dbReference type="ARBA" id="ARBA00004525"/>
    </source>
</evidence>
<organism evidence="15 16">
    <name type="scientific">Salix brachista</name>
    <dbReference type="NCBI Taxonomy" id="2182728"/>
    <lineage>
        <taxon>Eukaryota</taxon>
        <taxon>Viridiplantae</taxon>
        <taxon>Streptophyta</taxon>
        <taxon>Embryophyta</taxon>
        <taxon>Tracheophyta</taxon>
        <taxon>Spermatophyta</taxon>
        <taxon>Magnoliopsida</taxon>
        <taxon>eudicotyledons</taxon>
        <taxon>Gunneridae</taxon>
        <taxon>Pentapetalae</taxon>
        <taxon>rosids</taxon>
        <taxon>fabids</taxon>
        <taxon>Malpighiales</taxon>
        <taxon>Salicaceae</taxon>
        <taxon>Saliceae</taxon>
        <taxon>Salix</taxon>
    </lineage>
</organism>
<protein>
    <recommendedName>
        <fullName evidence="17">Tubulin/FtsZ GTPase domain-containing protein</fullName>
    </recommendedName>
</protein>
<dbReference type="EMBL" id="VDCV01000009">
    <property type="protein sequence ID" value="KAB5541819.1"/>
    <property type="molecule type" value="Genomic_DNA"/>
</dbReference>
<dbReference type="HAMAP" id="MF_00909">
    <property type="entry name" value="FtsZ"/>
    <property type="match status" value="1"/>
</dbReference>
<dbReference type="NCBIfam" id="TIGR00065">
    <property type="entry name" value="ftsZ"/>
    <property type="match status" value="1"/>
</dbReference>
<dbReference type="PROSITE" id="PS01135">
    <property type="entry name" value="FTSZ_2"/>
    <property type="match status" value="1"/>
</dbReference>
<dbReference type="FunFam" id="3.30.1330.20:FF:000007">
    <property type="entry name" value="Cell division protein ftsZ, putative"/>
    <property type="match status" value="1"/>
</dbReference>
<dbReference type="GO" id="GO:0009570">
    <property type="term" value="C:chloroplast stroma"/>
    <property type="evidence" value="ECO:0007669"/>
    <property type="project" value="UniProtKB-SubCell"/>
</dbReference>
<dbReference type="InterPro" id="IPR000158">
    <property type="entry name" value="Cell_div_FtsZ"/>
</dbReference>
<evidence type="ECO:0000256" key="1">
    <source>
        <dbReference type="ARBA" id="ARBA00004470"/>
    </source>
</evidence>
<name>A0A5N5LGC0_9ROSI</name>
<dbReference type="InterPro" id="IPR024757">
    <property type="entry name" value="FtsZ_C"/>
</dbReference>
<dbReference type="InterPro" id="IPR003008">
    <property type="entry name" value="Tubulin_FtsZ_GTPase"/>
</dbReference>
<evidence type="ECO:0000256" key="4">
    <source>
        <dbReference type="ARBA" id="ARBA00022528"/>
    </source>
</evidence>
<dbReference type="PANTHER" id="PTHR30314">
    <property type="entry name" value="CELL DIVISION PROTEIN FTSZ-RELATED"/>
    <property type="match status" value="1"/>
</dbReference>
<keyword evidence="8" id="KW-0809">Transit peptide</keyword>